<accession>A0A7J3ZKU5</accession>
<dbReference type="EMBL" id="DRZC01000067">
    <property type="protein sequence ID" value="HHQ80725.1"/>
    <property type="molecule type" value="Genomic_DNA"/>
</dbReference>
<evidence type="ECO:0000313" key="1">
    <source>
        <dbReference type="EMBL" id="HHQ80725.1"/>
    </source>
</evidence>
<dbReference type="AlphaFoldDB" id="A0A7J3ZKU5"/>
<proteinExistence type="predicted"/>
<gene>
    <name evidence="1" type="ORF">ENM78_04670</name>
</gene>
<name>A0A7J3ZKU5_9CREN</name>
<organism evidence="1">
    <name type="scientific">Fervidicoccus fontis</name>
    <dbReference type="NCBI Taxonomy" id="683846"/>
    <lineage>
        <taxon>Archaea</taxon>
        <taxon>Thermoproteota</taxon>
        <taxon>Thermoprotei</taxon>
        <taxon>Fervidicoccales</taxon>
        <taxon>Fervidicoccaceae</taxon>
        <taxon>Fervidicoccus</taxon>
    </lineage>
</organism>
<protein>
    <submittedName>
        <fullName evidence="1">DUF429 domain-containing protein</fullName>
    </submittedName>
</protein>
<reference evidence="1" key="1">
    <citation type="journal article" date="2020" name="mSystems">
        <title>Genome- and Community-Level Interaction Insights into Carbon Utilization and Element Cycling Functions of Hydrothermarchaeota in Hydrothermal Sediment.</title>
        <authorList>
            <person name="Zhou Z."/>
            <person name="Liu Y."/>
            <person name="Xu W."/>
            <person name="Pan J."/>
            <person name="Luo Z.H."/>
            <person name="Li M."/>
        </authorList>
    </citation>
    <scope>NUCLEOTIDE SEQUENCE [LARGE SCALE GENOMIC DNA]</scope>
    <source>
        <strain evidence="1">SpSt-1116</strain>
    </source>
</reference>
<sequence>MRVAGVDLSASKSKPSYCCLLNSEEACILELSSIDEIVKAIVEFRPQVAAIDAPLSLPEGNKPFRTFEYEAIREGARLLPLTLKGMRELAAMGRMLAAKLEAEKLDVIETHPASAALFLGRRNTVELARQATGLTLRKDEADAITCCIVAMLFIAGKCRVYGGNPRFVLPEKHASRVASSRSCIKRVLRCNYR</sequence>
<comment type="caution">
    <text evidence="1">The sequence shown here is derived from an EMBL/GenBank/DDBJ whole genome shotgun (WGS) entry which is preliminary data.</text>
</comment>